<dbReference type="RefSeq" id="WP_425346777.1">
    <property type="nucleotide sequence ID" value="NZ_JBGUBD010000012.1"/>
</dbReference>
<keyword evidence="1" id="KW-0472">Membrane</keyword>
<evidence type="ECO:0000256" key="1">
    <source>
        <dbReference type="SAM" id="Phobius"/>
    </source>
</evidence>
<dbReference type="SUPFAM" id="SSF54523">
    <property type="entry name" value="Pili subunits"/>
    <property type="match status" value="1"/>
</dbReference>
<accession>A0ABV4U8B8</accession>
<feature type="transmembrane region" description="Helical" evidence="1">
    <location>
        <begin position="12"/>
        <end position="35"/>
    </location>
</feature>
<dbReference type="Gene3D" id="3.30.700.10">
    <property type="entry name" value="Glycoprotein, Type 4 Pilin"/>
    <property type="match status" value="1"/>
</dbReference>
<proteinExistence type="predicted"/>
<evidence type="ECO:0000313" key="3">
    <source>
        <dbReference type="Proteomes" id="UP001575105"/>
    </source>
</evidence>
<dbReference type="Proteomes" id="UP001575105">
    <property type="component" value="Unassembled WGS sequence"/>
</dbReference>
<dbReference type="PANTHER" id="PTHR30093">
    <property type="entry name" value="GENERAL SECRETION PATHWAY PROTEIN G"/>
    <property type="match status" value="1"/>
</dbReference>
<keyword evidence="1" id="KW-1133">Transmembrane helix</keyword>
<dbReference type="InterPro" id="IPR012902">
    <property type="entry name" value="N_methyl_site"/>
</dbReference>
<dbReference type="PANTHER" id="PTHR30093:SF2">
    <property type="entry name" value="TYPE II SECRETION SYSTEM PROTEIN H"/>
    <property type="match status" value="1"/>
</dbReference>
<keyword evidence="1" id="KW-0812">Transmembrane</keyword>
<dbReference type="NCBIfam" id="TIGR02532">
    <property type="entry name" value="IV_pilin_GFxxxE"/>
    <property type="match status" value="1"/>
</dbReference>
<reference evidence="2 3" key="1">
    <citation type="submission" date="2024-08" db="EMBL/GenBank/DDBJ databases">
        <title>Whole-genome sequencing of halo(alkali)philic microorganisms from hypersaline lakes.</title>
        <authorList>
            <person name="Sorokin D.Y."/>
            <person name="Merkel A.Y."/>
            <person name="Messina E."/>
            <person name="Yakimov M."/>
        </authorList>
    </citation>
    <scope>NUCLEOTIDE SEQUENCE [LARGE SCALE GENOMIC DNA]</scope>
    <source>
        <strain evidence="2 3">AB-hyl4</strain>
    </source>
</reference>
<protein>
    <submittedName>
        <fullName evidence="2">Type II secretion system protein</fullName>
    </submittedName>
</protein>
<dbReference type="EMBL" id="JBGUBD010000012">
    <property type="protein sequence ID" value="MFA9479854.1"/>
    <property type="molecule type" value="Genomic_DNA"/>
</dbReference>
<comment type="caution">
    <text evidence="2">The sequence shown here is derived from an EMBL/GenBank/DDBJ whole genome shotgun (WGS) entry which is preliminary data.</text>
</comment>
<evidence type="ECO:0000313" key="2">
    <source>
        <dbReference type="EMBL" id="MFA9479854.1"/>
    </source>
</evidence>
<organism evidence="2 3">
    <name type="scientific">Natronomicrosphaera hydrolytica</name>
    <dbReference type="NCBI Taxonomy" id="3242702"/>
    <lineage>
        <taxon>Bacteria</taxon>
        <taxon>Pseudomonadati</taxon>
        <taxon>Planctomycetota</taxon>
        <taxon>Phycisphaerae</taxon>
        <taxon>Phycisphaerales</taxon>
        <taxon>Phycisphaeraceae</taxon>
        <taxon>Natronomicrosphaera</taxon>
    </lineage>
</organism>
<keyword evidence="3" id="KW-1185">Reference proteome</keyword>
<gene>
    <name evidence="2" type="ORF">ACERK3_16345</name>
</gene>
<dbReference type="Pfam" id="PF07963">
    <property type="entry name" value="N_methyl"/>
    <property type="match status" value="1"/>
</dbReference>
<dbReference type="InterPro" id="IPR045584">
    <property type="entry name" value="Pilin-like"/>
</dbReference>
<name>A0ABV4U8B8_9BACT</name>
<sequence>MHHATCRQTAFSLIELLVAVSIVAILVGMLLPVLAKARESGMAMQCQGHLRSMQFGWLSAMMDDRGVIPWTRHLNYHGADGYPNWVGRLTKALTEGPEIYGTSNESFNSCPTVQRRYPGLYYATRPWGYVVNSRWESGVGNGGAAGGQVLAAQPAHLNQGKNWEHIHRPSRYPWFMDTEVYRTATDNQAQHFAPSNRSGLENWGVGAHHNGQRSANISFADGAVRAVDVMEIHLETIGGDSFGWFENR</sequence>